<evidence type="ECO:0000313" key="2">
    <source>
        <dbReference type="Proteomes" id="UP000319383"/>
    </source>
</evidence>
<dbReference type="Proteomes" id="UP000319383">
    <property type="component" value="Chromosome"/>
</dbReference>
<dbReference type="EMBL" id="CP036276">
    <property type="protein sequence ID" value="QDU45363.1"/>
    <property type="molecule type" value="Genomic_DNA"/>
</dbReference>
<keyword evidence="2" id="KW-1185">Reference proteome</keyword>
<evidence type="ECO:0000313" key="1">
    <source>
        <dbReference type="EMBL" id="QDU45363.1"/>
    </source>
</evidence>
<proteinExistence type="predicted"/>
<reference evidence="1 2" key="1">
    <citation type="submission" date="2019-02" db="EMBL/GenBank/DDBJ databases">
        <title>Deep-cultivation of Planctomycetes and their phenomic and genomic characterization uncovers novel biology.</title>
        <authorList>
            <person name="Wiegand S."/>
            <person name="Jogler M."/>
            <person name="Boedeker C."/>
            <person name="Pinto D."/>
            <person name="Vollmers J."/>
            <person name="Rivas-Marin E."/>
            <person name="Kohn T."/>
            <person name="Peeters S.H."/>
            <person name="Heuer A."/>
            <person name="Rast P."/>
            <person name="Oberbeckmann S."/>
            <person name="Bunk B."/>
            <person name="Jeske O."/>
            <person name="Meyerdierks A."/>
            <person name="Storesund J.E."/>
            <person name="Kallscheuer N."/>
            <person name="Luecker S."/>
            <person name="Lage O.M."/>
            <person name="Pohl T."/>
            <person name="Merkel B.J."/>
            <person name="Hornburger P."/>
            <person name="Mueller R.-W."/>
            <person name="Bruemmer F."/>
            <person name="Labrenz M."/>
            <person name="Spormann A.M."/>
            <person name="Op den Camp H."/>
            <person name="Overmann J."/>
            <person name="Amann R."/>
            <person name="Jetten M.S.M."/>
            <person name="Mascher T."/>
            <person name="Medema M.H."/>
            <person name="Devos D.P."/>
            <person name="Kaster A.-K."/>
            <person name="Ovreas L."/>
            <person name="Rohde M."/>
            <person name="Galperin M.Y."/>
            <person name="Jogler C."/>
        </authorList>
    </citation>
    <scope>NUCLEOTIDE SEQUENCE [LARGE SCALE GENOMIC DNA]</scope>
    <source>
        <strain evidence="1 2">Mal52</strain>
    </source>
</reference>
<dbReference type="KEGG" id="sdyn:Mal52_38570"/>
<dbReference type="AlphaFoldDB" id="A0A517ZSD9"/>
<gene>
    <name evidence="1" type="ORF">Mal52_38570</name>
</gene>
<sequence>MRKQGEKLVIFGEITSVANVLGGSGDRVRLS</sequence>
<accession>A0A517ZSD9</accession>
<organism evidence="1 2">
    <name type="scientific">Symmachiella dynata</name>
    <dbReference type="NCBI Taxonomy" id="2527995"/>
    <lineage>
        <taxon>Bacteria</taxon>
        <taxon>Pseudomonadati</taxon>
        <taxon>Planctomycetota</taxon>
        <taxon>Planctomycetia</taxon>
        <taxon>Planctomycetales</taxon>
        <taxon>Planctomycetaceae</taxon>
        <taxon>Symmachiella</taxon>
    </lineage>
</organism>
<name>A0A517ZSD9_9PLAN</name>
<protein>
    <submittedName>
        <fullName evidence="1">Uncharacterized protein</fullName>
    </submittedName>
</protein>